<dbReference type="AlphaFoldDB" id="A0A327KZS8"/>
<dbReference type="OrthoDB" id="8196557at2"/>
<keyword evidence="1" id="KW-0812">Transmembrane</keyword>
<reference evidence="2 3" key="1">
    <citation type="submission" date="2017-07" db="EMBL/GenBank/DDBJ databases">
        <title>Draft Genome Sequences of Select Purple Nonsulfur Bacteria.</title>
        <authorList>
            <person name="Lasarre B."/>
            <person name="Mckinlay J.B."/>
        </authorList>
    </citation>
    <scope>NUCLEOTIDE SEQUENCE [LARGE SCALE GENOMIC DNA]</scope>
    <source>
        <strain evidence="2 3">DSM 5909</strain>
    </source>
</reference>
<evidence type="ECO:0008006" key="4">
    <source>
        <dbReference type="Google" id="ProtNLM"/>
    </source>
</evidence>
<evidence type="ECO:0000313" key="3">
    <source>
        <dbReference type="Proteomes" id="UP000249130"/>
    </source>
</evidence>
<accession>A0A327KZS8</accession>
<dbReference type="RefSeq" id="WP_111419566.1">
    <property type="nucleotide sequence ID" value="NZ_NPEX01000081.1"/>
</dbReference>
<organism evidence="2 3">
    <name type="scientific">Rhodoplanes roseus</name>
    <dbReference type="NCBI Taxonomy" id="29409"/>
    <lineage>
        <taxon>Bacteria</taxon>
        <taxon>Pseudomonadati</taxon>
        <taxon>Pseudomonadota</taxon>
        <taxon>Alphaproteobacteria</taxon>
        <taxon>Hyphomicrobiales</taxon>
        <taxon>Nitrobacteraceae</taxon>
        <taxon>Rhodoplanes</taxon>
    </lineage>
</organism>
<feature type="transmembrane region" description="Helical" evidence="1">
    <location>
        <begin position="199"/>
        <end position="221"/>
    </location>
</feature>
<keyword evidence="1" id="KW-1133">Transmembrane helix</keyword>
<dbReference type="EMBL" id="NPEX01000081">
    <property type="protein sequence ID" value="RAI43574.1"/>
    <property type="molecule type" value="Genomic_DNA"/>
</dbReference>
<evidence type="ECO:0000313" key="2">
    <source>
        <dbReference type="EMBL" id="RAI43574.1"/>
    </source>
</evidence>
<dbReference type="InterPro" id="IPR043129">
    <property type="entry name" value="ATPase_NBD"/>
</dbReference>
<keyword evidence="1" id="KW-0472">Membrane</keyword>
<comment type="caution">
    <text evidence="2">The sequence shown here is derived from an EMBL/GenBank/DDBJ whole genome shotgun (WGS) entry which is preliminary data.</text>
</comment>
<keyword evidence="3" id="KW-1185">Reference proteome</keyword>
<gene>
    <name evidence="2" type="ORF">CH341_13555</name>
</gene>
<dbReference type="Pfam" id="PF05137">
    <property type="entry name" value="PilN"/>
    <property type="match status" value="1"/>
</dbReference>
<dbReference type="Gene3D" id="3.30.420.380">
    <property type="match status" value="1"/>
</dbReference>
<name>A0A327KZS8_9BRAD</name>
<protein>
    <recommendedName>
        <fullName evidence="4">Fimbrial assembly protein</fullName>
    </recommendedName>
</protein>
<dbReference type="PANTHER" id="PTHR40278">
    <property type="entry name" value="DNA UTILIZATION PROTEIN HOFN"/>
    <property type="match status" value="1"/>
</dbReference>
<dbReference type="PANTHER" id="PTHR40278:SF1">
    <property type="entry name" value="DNA UTILIZATION PROTEIN HOFN"/>
    <property type="match status" value="1"/>
</dbReference>
<dbReference type="InterPro" id="IPR007813">
    <property type="entry name" value="PilN"/>
</dbReference>
<sequence>MRLQRVVDGFSAWIDMVADALVAAAGRLRRRRAVRLSEGESGVFSLDLPDAGSDIDPAPFRLDGDATLPDGLAERLRGREIDLILRPDQFLLRPLELPRRAAEFLDGIVRAQIDRLTPWTPQEAAFGWTAPVALAEDRIAVTVVATARARITPYLDALKKLGARSIAVSTSMGAEEAEPVRVHTFTLSGTTSVARVRRLLLGGLAVASATAVLAVLASQILGSALDTELADLNRRITERRLALVAGRSRGDTETSAVRMLERRKHETAATVLVLEALSRVLPDHTYVTEMHIDGDKLQVIGISREAPTLIRLMEQSAQFTRATFFAPTTRAAEDPGERFHIEARIRIPFEVMP</sequence>
<dbReference type="SUPFAM" id="SSF53067">
    <property type="entry name" value="Actin-like ATPase domain"/>
    <property type="match status" value="1"/>
</dbReference>
<dbReference type="Proteomes" id="UP000249130">
    <property type="component" value="Unassembled WGS sequence"/>
</dbReference>
<dbReference type="InterPro" id="IPR052534">
    <property type="entry name" value="Extracell_DNA_Util/SecSys_Comp"/>
</dbReference>
<proteinExistence type="predicted"/>
<evidence type="ECO:0000256" key="1">
    <source>
        <dbReference type="SAM" id="Phobius"/>
    </source>
</evidence>